<feature type="chain" id="PRO_5045892524" description="Extracellular solute-binding protein" evidence="2">
    <location>
        <begin position="23"/>
        <end position="561"/>
    </location>
</feature>
<dbReference type="Gene3D" id="3.40.190.10">
    <property type="entry name" value="Periplasmic binding protein-like II"/>
    <property type="match status" value="2"/>
</dbReference>
<keyword evidence="2" id="KW-0732">Signal</keyword>
<sequence length="561" mass="62135">MQRSKKWIGATLTAVLLGGVLAGCSSGDGNGNENAKGNANGNAAKPADATAAAGTNATPAAPSEKPDDKTPIKITWFVDQDYYKKNWDPVNNLLDKMITDDTGVSIDFSSGTPEKLSALIASGDIPDVVTVDKGNPQRGVLEKSGIMSPLDELIAKYDPDFKVPQSMQDWFRNPDGHFYGYASFFWAKETFKEGDSIRSNQGLYARKDIMDQLGIKPEDFNTKDGLVAALRKVKESGTKYNGFTVTPAYFESWVIGNFFGAPREDASGNLVDRERTPEMLEAYKFLNQLNREGLMPEDSQTLDQNQLQEKVANGAVFAITNKNLDWSALYQKDPKALFVHVGPVTGDAGNKPYVDPVNASGWTLSMINSKTKYPDRIIKLFDYLSTDEMSLNVNYGPKGAAWDFDENGKVKPSDAFNALNAEDANKAKLKYGNGTLQWLINWMPIQRTAPASVTPDAVAKQESAEYFATFTYDMLPFESITPLGGTDEGGINAKIEENRKKQRAKMILAKSEADVEKYFNDEIEMEAKLGYQKFYDYENKQFQDAKKSLGIEFAWPTNQKK</sequence>
<comment type="caution">
    <text evidence="3">The sequence shown here is derived from an EMBL/GenBank/DDBJ whole genome shotgun (WGS) entry which is preliminary data.</text>
</comment>
<organism evidence="3 4">
    <name type="scientific">Paenibacillus glycinis</name>
    <dbReference type="NCBI Taxonomy" id="2697035"/>
    <lineage>
        <taxon>Bacteria</taxon>
        <taxon>Bacillati</taxon>
        <taxon>Bacillota</taxon>
        <taxon>Bacilli</taxon>
        <taxon>Bacillales</taxon>
        <taxon>Paenibacillaceae</taxon>
        <taxon>Paenibacillus</taxon>
    </lineage>
</organism>
<accession>A0ABW9XSL4</accession>
<dbReference type="RefSeq" id="WP_161744149.1">
    <property type="nucleotide sequence ID" value="NZ_JAAAMV010000012.1"/>
</dbReference>
<evidence type="ECO:0000256" key="2">
    <source>
        <dbReference type="SAM" id="SignalP"/>
    </source>
</evidence>
<feature type="region of interest" description="Disordered" evidence="1">
    <location>
        <begin position="33"/>
        <end position="70"/>
    </location>
</feature>
<dbReference type="EMBL" id="JAAAMV010000012">
    <property type="protein sequence ID" value="NBD25334.1"/>
    <property type="molecule type" value="Genomic_DNA"/>
</dbReference>
<dbReference type="PANTHER" id="PTHR43649">
    <property type="entry name" value="ARABINOSE-BINDING PROTEIN-RELATED"/>
    <property type="match status" value="1"/>
</dbReference>
<dbReference type="Proteomes" id="UP000665561">
    <property type="component" value="Unassembled WGS sequence"/>
</dbReference>
<keyword evidence="4" id="KW-1185">Reference proteome</keyword>
<dbReference type="PANTHER" id="PTHR43649:SF12">
    <property type="entry name" value="DIACETYLCHITOBIOSE BINDING PROTEIN DASA"/>
    <property type="match status" value="1"/>
</dbReference>
<evidence type="ECO:0000313" key="3">
    <source>
        <dbReference type="EMBL" id="NBD25334.1"/>
    </source>
</evidence>
<feature type="signal peptide" evidence="2">
    <location>
        <begin position="1"/>
        <end position="22"/>
    </location>
</feature>
<name>A0ABW9XSL4_9BACL</name>
<protein>
    <recommendedName>
        <fullName evidence="5">Extracellular solute-binding protein</fullName>
    </recommendedName>
</protein>
<evidence type="ECO:0000256" key="1">
    <source>
        <dbReference type="SAM" id="MobiDB-lite"/>
    </source>
</evidence>
<dbReference type="InterPro" id="IPR050490">
    <property type="entry name" value="Bact_solute-bd_prot1"/>
</dbReference>
<feature type="compositionally biased region" description="Low complexity" evidence="1">
    <location>
        <begin position="33"/>
        <end position="62"/>
    </location>
</feature>
<proteinExistence type="predicted"/>
<evidence type="ECO:0008006" key="5">
    <source>
        <dbReference type="Google" id="ProtNLM"/>
    </source>
</evidence>
<reference evidence="3 4" key="1">
    <citation type="submission" date="2020-01" db="EMBL/GenBank/DDBJ databases">
        <title>Paenibacillus soybeanensis sp. nov. isolated from the nodules of soybean (Glycine max(L.) Merr).</title>
        <authorList>
            <person name="Wang H."/>
        </authorList>
    </citation>
    <scope>NUCLEOTIDE SEQUENCE [LARGE SCALE GENOMIC DNA]</scope>
    <source>
        <strain evidence="3 4">T1</strain>
    </source>
</reference>
<gene>
    <name evidence="3" type="ORF">GT019_15735</name>
</gene>
<dbReference type="PROSITE" id="PS51257">
    <property type="entry name" value="PROKAR_LIPOPROTEIN"/>
    <property type="match status" value="1"/>
</dbReference>
<evidence type="ECO:0000313" key="4">
    <source>
        <dbReference type="Proteomes" id="UP000665561"/>
    </source>
</evidence>
<dbReference type="SUPFAM" id="SSF53850">
    <property type="entry name" value="Periplasmic binding protein-like II"/>
    <property type="match status" value="1"/>
</dbReference>